<name>A0ABT7UDE8_9FIRM</name>
<dbReference type="Pfam" id="PF04389">
    <property type="entry name" value="Peptidase_M28"/>
    <property type="match status" value="1"/>
</dbReference>
<dbReference type="Gene3D" id="3.40.630.10">
    <property type="entry name" value="Zn peptidases"/>
    <property type="match status" value="1"/>
</dbReference>
<gene>
    <name evidence="2" type="ORF">QUV96_08400</name>
</gene>
<evidence type="ECO:0000259" key="1">
    <source>
        <dbReference type="Pfam" id="PF04389"/>
    </source>
</evidence>
<proteinExistence type="predicted"/>
<dbReference type="RefSeq" id="WP_289608101.1">
    <property type="nucleotide sequence ID" value="NZ_JAUDCG010000037.1"/>
</dbReference>
<feature type="domain" description="Peptidase M28" evidence="1">
    <location>
        <begin position="252"/>
        <end position="444"/>
    </location>
</feature>
<evidence type="ECO:0000313" key="2">
    <source>
        <dbReference type="EMBL" id="MDM8157656.1"/>
    </source>
</evidence>
<dbReference type="SUPFAM" id="SSF53187">
    <property type="entry name" value="Zn-dependent exopeptidases"/>
    <property type="match status" value="1"/>
</dbReference>
<dbReference type="InterPro" id="IPR007484">
    <property type="entry name" value="Peptidase_M28"/>
</dbReference>
<reference evidence="2" key="1">
    <citation type="submission" date="2023-06" db="EMBL/GenBank/DDBJ databases">
        <title>Identification and characterization of horizontal gene transfer across gut microbiota members of farm animals based on homology search.</title>
        <authorList>
            <person name="Schwarzerova J."/>
            <person name="Nykrynova M."/>
            <person name="Jureckova K."/>
            <person name="Cejkova D."/>
            <person name="Rychlik I."/>
        </authorList>
    </citation>
    <scope>NUCLEOTIDE SEQUENCE</scope>
    <source>
        <strain evidence="2">ET39</strain>
    </source>
</reference>
<reference evidence="2" key="2">
    <citation type="submission" date="2023-06" db="EMBL/GenBank/DDBJ databases">
        <authorList>
            <person name="Zeman M."/>
            <person name="Kubasova T."/>
            <person name="Jahodarova E."/>
            <person name="Nykrynova M."/>
            <person name="Rychlik I."/>
        </authorList>
    </citation>
    <scope>NUCLEOTIDE SEQUENCE</scope>
    <source>
        <strain evidence="2">ET39</strain>
    </source>
</reference>
<evidence type="ECO:0000313" key="3">
    <source>
        <dbReference type="Proteomes" id="UP001529340"/>
    </source>
</evidence>
<dbReference type="EMBL" id="JAUDCG010000037">
    <property type="protein sequence ID" value="MDM8157656.1"/>
    <property type="molecule type" value="Genomic_DNA"/>
</dbReference>
<comment type="caution">
    <text evidence="2">The sequence shown here is derived from an EMBL/GenBank/DDBJ whole genome shotgun (WGS) entry which is preliminary data.</text>
</comment>
<protein>
    <submittedName>
        <fullName evidence="2">DUF4910 domain-containing protein</fullName>
    </submittedName>
</protein>
<accession>A0ABT7UDE8</accession>
<keyword evidence="3" id="KW-1185">Reference proteome</keyword>
<sequence>MQKVIQVLKQEVSEERLYRTLSRVCSHHRIQTTRSYHQAAQECVQLLRSYQIDAQLLSYPMKEKTFAGSYRLFPEWNCRDGWCRVVEPAELKLADYREDPIQVITQSIPADHREVPLEIVDMDRGSDAENYTDIDLSGKLLFTHAQVKKFRWAFQRGAVGILSDYLNETDFFRSSQDVPDVRNYTGFWWDYSDGEAKGFGFVLSARLSRRLKELCVLQKERYAQGLTDSPYPKANAYVDASIEEGQIEVVEAILPGKSTETLYITAHLCHPYASANDNASGVSGAIEVLIALKQAIDQGKLEPLKKTIKVVLIPEFTGTYCYVNDKDMSNGIAGINLDMIGARQEGITGPITLTHLPYASPSIIGELASLLMEEIKQEPSCQEDILLQNVRTREEEFMLGSDHFILSDPQVGIPTLMLGQMPDLYYHTSGDTLERMDMTVLKYSTVLAASCIYLLNDLHSEDVEAIFEQQCVHLMKQAQAKRRKARRCGMDAAQLAKALAVLKEFHLASAADMRHYVKDADVEGQCRRIESLLPQVSLPSATGGAIYRRRFHDPIESLRSLFLEREEQLALVDAYEKRHASVMDRTLCETLCGYYIDGTRTAAAVIEHVEGESGIRCEEMLLEYMQLLEQVGLLEQVETTDK</sequence>
<dbReference type="Proteomes" id="UP001529340">
    <property type="component" value="Unassembled WGS sequence"/>
</dbReference>
<organism evidence="2 3">
    <name type="scientific">Amedibacillus dolichus</name>
    <dbReference type="NCBI Taxonomy" id="31971"/>
    <lineage>
        <taxon>Bacteria</taxon>
        <taxon>Bacillati</taxon>
        <taxon>Bacillota</taxon>
        <taxon>Erysipelotrichia</taxon>
        <taxon>Erysipelotrichales</taxon>
        <taxon>Erysipelotrichaceae</taxon>
        <taxon>Amedibacillus</taxon>
    </lineage>
</organism>